<feature type="compositionally biased region" description="Polar residues" evidence="1">
    <location>
        <begin position="538"/>
        <end position="548"/>
    </location>
</feature>
<evidence type="ECO:0000256" key="1">
    <source>
        <dbReference type="SAM" id="MobiDB-lite"/>
    </source>
</evidence>
<dbReference type="GO" id="GO:0036297">
    <property type="term" value="P:interstrand cross-link repair"/>
    <property type="evidence" value="ECO:0007669"/>
    <property type="project" value="InterPro"/>
</dbReference>
<protein>
    <submittedName>
        <fullName evidence="3">Fanconi anemia group B protein</fullName>
    </submittedName>
</protein>
<feature type="compositionally biased region" description="Basic and acidic residues" evidence="1">
    <location>
        <begin position="777"/>
        <end position="800"/>
    </location>
</feature>
<dbReference type="GO" id="GO:1990414">
    <property type="term" value="P:replication-born double-strand break repair via sister chromatid exchange"/>
    <property type="evidence" value="ECO:0007669"/>
    <property type="project" value="TreeGrafter"/>
</dbReference>
<name>A0A6J2WAR8_CHACN</name>
<dbReference type="CTD" id="2187"/>
<dbReference type="Proteomes" id="UP000504632">
    <property type="component" value="Chromosome 10"/>
</dbReference>
<evidence type="ECO:0000313" key="2">
    <source>
        <dbReference type="Proteomes" id="UP000504632"/>
    </source>
</evidence>
<dbReference type="PANTHER" id="PTHR28450:SF1">
    <property type="entry name" value="FANCONI ANEMIA GROUP B PROTEIN"/>
    <property type="match status" value="1"/>
</dbReference>
<sequence length="843" mass="93439">MDSATALSSCSAVTSEQHSYVRMLPVAGEVLLFRCKHARQKDRDSRLGSEITCWRMFFDKETVCFSMRDDRIFPMFNSAREVDIVCCASALDVRRGQKVPCVLLRLCKKRVSAFTYMLYSLVTPAKAELHVEFVLPYEMRDNVTILQGPTLVWSNEDTVFYTSPLSGGVNEIPIHMNVHFIGELPTPKRKIIALGSRTFPEEDVKSQSNAMNVNKNLIYFIEDGNASDGTFMVPDAYSCVIQCVCVVEAKRRNGTLSSVVVAATNRKQLVCFVNGLPRDVCQLPYNEPQTIQMVDTGCSGCLFAITFSHGNVCAVWKDTFQVASCWTGVSLLLVDDFMGYGTDQMLLVFQGQGCHDNPLSSFIITDLCGTTLTSGQPDGGPLSKSDAAQENYLRTVQVLETRLQSGLTMLHDLERECEVKDRVLRQSLRALTDLVSGTPHLVSSPAQEGLVSLWDDEEQGEDFSGEKMQTDPPESPVKVERVWQRILGDHLVFGVMLSPKSTTSLENVSVSILSDIGCSPAPVSVHTVSRAQSVDSCVSQTVSHSSEPPTKETRPPPDDLSPRLAVTGVTDLTPLLTSGSVRYPIMLRYTQVPEQSAHLYQCGQVSLSIKDITQGRFTPQLLKNCQLTTDEAREDLYSLLAAWDCWCFQISCPDHTLVDVGSWLQHGAGCERLAVSPQHLLVSPAGAGTAMLLKWHQSSPFQGLLCIHCSGQLGLLQFLDALCDFLPASHRIQRVRRREGSEGCLAECLQKELLTTIEGVTALLRNSEKEEMESDGGAERGEGAEPLQRRREEWQRDRERCKRRWSPLVDGQDYRRLTLELLKAQQKTDLAALSEAGDGFAPL</sequence>
<dbReference type="InParanoid" id="A0A6J2WAR8"/>
<proteinExistence type="predicted"/>
<feature type="region of interest" description="Disordered" evidence="1">
    <location>
        <begin position="538"/>
        <end position="561"/>
    </location>
</feature>
<dbReference type="PANTHER" id="PTHR28450">
    <property type="entry name" value="FANCONI ANEMIA GROUP B PROTEIN"/>
    <property type="match status" value="1"/>
</dbReference>
<dbReference type="GO" id="GO:2000042">
    <property type="term" value="P:negative regulation of double-strand break repair via homologous recombination"/>
    <property type="evidence" value="ECO:0007669"/>
    <property type="project" value="TreeGrafter"/>
</dbReference>
<dbReference type="RefSeq" id="XP_030642445.1">
    <property type="nucleotide sequence ID" value="XM_030786585.1"/>
</dbReference>
<dbReference type="AlphaFoldDB" id="A0A6J2WAR8"/>
<dbReference type="InterPro" id="IPR033333">
    <property type="entry name" value="FANCB"/>
</dbReference>
<dbReference type="GeneID" id="115822671"/>
<dbReference type="OrthoDB" id="1917888at2759"/>
<reference evidence="3" key="1">
    <citation type="submission" date="2025-08" db="UniProtKB">
        <authorList>
            <consortium name="RefSeq"/>
        </authorList>
    </citation>
    <scope>IDENTIFICATION</scope>
</reference>
<evidence type="ECO:0000313" key="3">
    <source>
        <dbReference type="RefSeq" id="XP_030642445.1"/>
    </source>
</evidence>
<keyword evidence="2" id="KW-1185">Reference proteome</keyword>
<dbReference type="GO" id="GO:1905168">
    <property type="term" value="P:positive regulation of double-strand break repair via homologous recombination"/>
    <property type="evidence" value="ECO:0007669"/>
    <property type="project" value="TreeGrafter"/>
</dbReference>
<accession>A0A6J2WAR8</accession>
<feature type="region of interest" description="Disordered" evidence="1">
    <location>
        <begin position="765"/>
        <end position="802"/>
    </location>
</feature>
<organism evidence="2 3">
    <name type="scientific">Chanos chanos</name>
    <name type="common">Milkfish</name>
    <name type="synonym">Mugil chanos</name>
    <dbReference type="NCBI Taxonomy" id="29144"/>
    <lineage>
        <taxon>Eukaryota</taxon>
        <taxon>Metazoa</taxon>
        <taxon>Chordata</taxon>
        <taxon>Craniata</taxon>
        <taxon>Vertebrata</taxon>
        <taxon>Euteleostomi</taxon>
        <taxon>Actinopterygii</taxon>
        <taxon>Neopterygii</taxon>
        <taxon>Teleostei</taxon>
        <taxon>Ostariophysi</taxon>
        <taxon>Gonorynchiformes</taxon>
        <taxon>Chanidae</taxon>
        <taxon>Chanos</taxon>
    </lineage>
</organism>
<feature type="compositionally biased region" description="Basic and acidic residues" evidence="1">
    <location>
        <begin position="549"/>
        <end position="561"/>
    </location>
</feature>
<dbReference type="GO" id="GO:0043240">
    <property type="term" value="C:Fanconi anaemia nuclear complex"/>
    <property type="evidence" value="ECO:0007669"/>
    <property type="project" value="InterPro"/>
</dbReference>
<gene>
    <name evidence="3" type="primary">fancb</name>
</gene>